<dbReference type="Proteomes" id="UP000184147">
    <property type="component" value="Unassembled WGS sequence"/>
</dbReference>
<keyword evidence="2" id="KW-1185">Reference proteome</keyword>
<dbReference type="RefSeq" id="WP_073363994.1">
    <property type="nucleotide sequence ID" value="NZ_FQVQ01000012.1"/>
</dbReference>
<protein>
    <recommendedName>
        <fullName evidence="3">SGNH/GDSL hydrolase family protein</fullName>
    </recommendedName>
</protein>
<evidence type="ECO:0008006" key="3">
    <source>
        <dbReference type="Google" id="ProtNLM"/>
    </source>
</evidence>
<evidence type="ECO:0000313" key="2">
    <source>
        <dbReference type="Proteomes" id="UP000184147"/>
    </source>
</evidence>
<reference evidence="1 2" key="1">
    <citation type="submission" date="2016-11" db="EMBL/GenBank/DDBJ databases">
        <authorList>
            <person name="Jaros S."/>
            <person name="Januszkiewicz K."/>
            <person name="Wedrychowicz H."/>
        </authorList>
    </citation>
    <scope>NUCLEOTIDE SEQUENCE [LARGE SCALE GENOMIC DNA]</scope>
    <source>
        <strain evidence="1 2">DSM 25660</strain>
    </source>
</reference>
<dbReference type="OrthoDB" id="821920at2"/>
<dbReference type="STRING" id="1124188.SAMN05444377_11259"/>
<dbReference type="EMBL" id="FQVQ01000012">
    <property type="protein sequence ID" value="SHF55810.1"/>
    <property type="molecule type" value="Genomic_DNA"/>
</dbReference>
<proteinExistence type="predicted"/>
<organism evidence="1 2">
    <name type="scientific">Flavobacterium fontis</name>
    <dbReference type="NCBI Taxonomy" id="1124188"/>
    <lineage>
        <taxon>Bacteria</taxon>
        <taxon>Pseudomonadati</taxon>
        <taxon>Bacteroidota</taxon>
        <taxon>Flavobacteriia</taxon>
        <taxon>Flavobacteriales</taxon>
        <taxon>Flavobacteriaceae</taxon>
        <taxon>Flavobacterium</taxon>
    </lineage>
</organism>
<evidence type="ECO:0000313" key="1">
    <source>
        <dbReference type="EMBL" id="SHF55810.1"/>
    </source>
</evidence>
<gene>
    <name evidence="1" type="ORF">SAMN05444377_11259</name>
</gene>
<sequence>MQKFLKKIALYGLGAFLLVNVLAIAVLYGLRKSSFYKPSYVASHYAPKNLDYVVIGSSIGLTTLNTQRIDSLTGLQGFNLSIDDTSLSSNYLMLQHFFAQGKTAKNCILALSYWDADNAQPTLNNNDYRFLPFVNASYVHDYYAEMESGYFKPLTFSQYIPAIGVAYYNTELIVPSLLGMVQPQRKNRFDAHGDYAYPGEGISKNVPFKTVTVSWKNPFIQRIADLCAAHQTRLIVYQAPQYHTQVLMEHPDYRILNHSQYFTEAKYFYDAIHVNYRGRQAATDAVVKAINEGCFQK</sequence>
<accession>A0A1M5CM79</accession>
<name>A0A1M5CM79_9FLAO</name>
<dbReference type="AlphaFoldDB" id="A0A1M5CM79"/>